<dbReference type="STRING" id="6573.A0A210Q7Y6"/>
<dbReference type="Pfam" id="PF07714">
    <property type="entry name" value="PK_Tyr_Ser-Thr"/>
    <property type="match status" value="1"/>
</dbReference>
<feature type="domain" description="Protein kinase" evidence="16">
    <location>
        <begin position="505"/>
        <end position="795"/>
    </location>
</feature>
<dbReference type="InterPro" id="IPR003599">
    <property type="entry name" value="Ig_sub"/>
</dbReference>
<dbReference type="GO" id="GO:0012505">
    <property type="term" value="C:endomembrane system"/>
    <property type="evidence" value="ECO:0007669"/>
    <property type="project" value="UniProtKB-SubCell"/>
</dbReference>
<dbReference type="Pfam" id="PF13927">
    <property type="entry name" value="Ig_3"/>
    <property type="match status" value="1"/>
</dbReference>
<dbReference type="Gene3D" id="2.60.40.10">
    <property type="entry name" value="Immunoglobulins"/>
    <property type="match status" value="2"/>
</dbReference>
<dbReference type="GO" id="GO:0043235">
    <property type="term" value="C:receptor complex"/>
    <property type="evidence" value="ECO:0007669"/>
    <property type="project" value="TreeGrafter"/>
</dbReference>
<dbReference type="GO" id="GO:0030182">
    <property type="term" value="P:neuron differentiation"/>
    <property type="evidence" value="ECO:0007669"/>
    <property type="project" value="UniProtKB-ARBA"/>
</dbReference>
<evidence type="ECO:0000256" key="12">
    <source>
        <dbReference type="ARBA" id="ARBA00023180"/>
    </source>
</evidence>
<dbReference type="SUPFAM" id="SSF56112">
    <property type="entry name" value="Protein kinase-like (PK-like)"/>
    <property type="match status" value="1"/>
</dbReference>
<name>A0A210Q7Y6_MIZYE</name>
<feature type="domain" description="Ig-like" evidence="17">
    <location>
        <begin position="275"/>
        <end position="374"/>
    </location>
</feature>
<keyword evidence="19" id="KW-1185">Reference proteome</keyword>
<evidence type="ECO:0000256" key="6">
    <source>
        <dbReference type="ARBA" id="ARBA00022777"/>
    </source>
</evidence>
<dbReference type="PROSITE" id="PS50835">
    <property type="entry name" value="IG_LIKE"/>
    <property type="match status" value="2"/>
</dbReference>
<dbReference type="GO" id="GO:0050793">
    <property type="term" value="P:regulation of developmental process"/>
    <property type="evidence" value="ECO:0007669"/>
    <property type="project" value="UniProtKB-ARBA"/>
</dbReference>
<evidence type="ECO:0000256" key="1">
    <source>
        <dbReference type="ARBA" id="ARBA00004167"/>
    </source>
</evidence>
<dbReference type="SMART" id="SM00408">
    <property type="entry name" value="IGc2"/>
    <property type="match status" value="1"/>
</dbReference>
<dbReference type="OrthoDB" id="3256376at2759"/>
<keyword evidence="12" id="KW-0325">Glycoprotein</keyword>
<evidence type="ECO:0000256" key="2">
    <source>
        <dbReference type="ARBA" id="ARBA00004308"/>
    </source>
</evidence>
<proteinExistence type="predicted"/>
<dbReference type="PROSITE" id="PS50011">
    <property type="entry name" value="PROTEIN_KINASE_DOM"/>
    <property type="match status" value="1"/>
</dbReference>
<comment type="subcellular location">
    <subcellularLocation>
        <location evidence="2">Endomembrane system</location>
    </subcellularLocation>
    <subcellularLocation>
        <location evidence="1">Membrane</location>
        <topology evidence="1">Single-pass membrane protein</topology>
    </subcellularLocation>
</comment>
<dbReference type="InterPro" id="IPR007110">
    <property type="entry name" value="Ig-like_dom"/>
</dbReference>
<feature type="region of interest" description="Disordered" evidence="14">
    <location>
        <begin position="398"/>
        <end position="417"/>
    </location>
</feature>
<dbReference type="InterPro" id="IPR050122">
    <property type="entry name" value="RTK"/>
</dbReference>
<dbReference type="GO" id="GO:0007169">
    <property type="term" value="P:cell surface receptor protein tyrosine kinase signaling pathway"/>
    <property type="evidence" value="ECO:0007669"/>
    <property type="project" value="TreeGrafter"/>
</dbReference>
<dbReference type="CDD" id="cd00192">
    <property type="entry name" value="PTKc"/>
    <property type="match status" value="1"/>
</dbReference>
<evidence type="ECO:0000256" key="9">
    <source>
        <dbReference type="ARBA" id="ARBA00023136"/>
    </source>
</evidence>
<protein>
    <submittedName>
        <fullName evidence="18">Tyrosine kinase receptor Cad96Ca</fullName>
    </submittedName>
</protein>
<evidence type="ECO:0000256" key="8">
    <source>
        <dbReference type="ARBA" id="ARBA00022989"/>
    </source>
</evidence>
<dbReference type="SMART" id="SM00409">
    <property type="entry name" value="IG"/>
    <property type="match status" value="3"/>
</dbReference>
<keyword evidence="13" id="KW-0393">Immunoglobulin domain</keyword>
<dbReference type="CDD" id="cd00096">
    <property type="entry name" value="Ig"/>
    <property type="match status" value="1"/>
</dbReference>
<dbReference type="InterPro" id="IPR001245">
    <property type="entry name" value="Ser-Thr/Tyr_kinase_cat_dom"/>
</dbReference>
<evidence type="ECO:0000256" key="4">
    <source>
        <dbReference type="ARBA" id="ARBA00022692"/>
    </source>
</evidence>
<dbReference type="Proteomes" id="UP000242188">
    <property type="component" value="Unassembled WGS sequence"/>
</dbReference>
<keyword evidence="7" id="KW-0067">ATP-binding</keyword>
<evidence type="ECO:0000256" key="5">
    <source>
        <dbReference type="ARBA" id="ARBA00022741"/>
    </source>
</evidence>
<dbReference type="PANTHER" id="PTHR24416">
    <property type="entry name" value="TYROSINE-PROTEIN KINASE RECEPTOR"/>
    <property type="match status" value="1"/>
</dbReference>
<keyword evidence="18" id="KW-0675">Receptor</keyword>
<keyword evidence="4 15" id="KW-0812">Transmembrane</keyword>
<dbReference type="FunFam" id="1.10.510.10:FF:001512">
    <property type="entry name" value="Receptor tyrosine-protein kinase erbB-2"/>
    <property type="match status" value="1"/>
</dbReference>
<feature type="domain" description="Ig-like" evidence="17">
    <location>
        <begin position="201"/>
        <end position="262"/>
    </location>
</feature>
<evidence type="ECO:0000313" key="18">
    <source>
        <dbReference type="EMBL" id="OWF44799.1"/>
    </source>
</evidence>
<evidence type="ECO:0000256" key="14">
    <source>
        <dbReference type="SAM" id="MobiDB-lite"/>
    </source>
</evidence>
<dbReference type="Gene3D" id="1.10.510.10">
    <property type="entry name" value="Transferase(Phosphotransferase) domain 1"/>
    <property type="match status" value="1"/>
</dbReference>
<dbReference type="InterPro" id="IPR003598">
    <property type="entry name" value="Ig_sub2"/>
</dbReference>
<dbReference type="InterPro" id="IPR011009">
    <property type="entry name" value="Kinase-like_dom_sf"/>
</dbReference>
<evidence type="ECO:0000256" key="15">
    <source>
        <dbReference type="SAM" id="Phobius"/>
    </source>
</evidence>
<sequence>MPHLLWETDETHAQRIITKCWPNSQLHQQGARMQQRQSEKMWIKYVFVLLLPVAAGKLELTGPKNSAGYIGFNRTFSCNILDDGKQMINLHDVIEPYTVDWFFTPLGQDTSQSLKILNLTSDGSAMPRLSWTSDPYKYGTRSGIELVIFNLQVGDSVHVGDAGTYSCVMEGSGSMAAAELFVIDSMGCLNLKNPLNFVNQEQAKFECHVKYRGSEAPVLSWRHGNKQLNQTTIEHNDTYVVSTMSFLATYEDDGHVYYCHIEYQQIFSSYCSTTPPLKVYSPVHLLAVDVVPHSHKNNYKSGTDIKLLCHAKGDPSPNFHWMFTPKNMSRPALDVSHISRYTIRNAQPSNAGTYACTVTNVINGTKFQKTKLIMIDVFIVATPPSVGYRYFIAHQGSDSSYDQQNGKSKKKEESGNLKPEISPYAVGAMATAGLAVILIIVFIFLAMKFKVRDKKLKERFSRMHDELMDDQEVELLDENIQPMRADEPTQYSQLRQCWEIPRKDIRQSELLARGVFVEVWKGRIKKFPDRDEVIRVAIKKLLPEATEKGRKFFLAEMEVTKVLQANINVIQLIGCYTLHEPWLLMLEYASEGTLYSFLQRCQPGAQRVEITTSSSKSSARLKNHKVDAHKMLAMSAQIVNGLQHISKFKLVCYRLRSASVLVGKGAVCKLTGFGFPQDVTERNQYEADSLPIRWMAPESLSHNMYSTQSDTWSLGVVMWEILHFGATPYPAFGQDELPDKVIDGYRLPAPPHCSDELYGIISKCWSALPENRPDYDTIMTELTNLALEDSAHICLDKLPTFAKAPEHYSGDDSDSL</sequence>
<dbReference type="SUPFAM" id="SSF48726">
    <property type="entry name" value="Immunoglobulin"/>
    <property type="match status" value="2"/>
</dbReference>
<accession>A0A210Q7Y6</accession>
<evidence type="ECO:0000256" key="10">
    <source>
        <dbReference type="ARBA" id="ARBA00023137"/>
    </source>
</evidence>
<keyword evidence="9 15" id="KW-0472">Membrane</keyword>
<dbReference type="GO" id="GO:0005524">
    <property type="term" value="F:ATP binding"/>
    <property type="evidence" value="ECO:0007669"/>
    <property type="project" value="UniProtKB-KW"/>
</dbReference>
<comment type="caution">
    <text evidence="18">The sequence shown here is derived from an EMBL/GenBank/DDBJ whole genome shotgun (WGS) entry which is preliminary data.</text>
</comment>
<evidence type="ECO:0000256" key="7">
    <source>
        <dbReference type="ARBA" id="ARBA00022840"/>
    </source>
</evidence>
<dbReference type="PANTHER" id="PTHR24416:SF621">
    <property type="entry name" value="TYROSINE KINASE RECEPTOR CAD96CA"/>
    <property type="match status" value="1"/>
</dbReference>
<dbReference type="InterPro" id="IPR000719">
    <property type="entry name" value="Prot_kinase_dom"/>
</dbReference>
<dbReference type="InterPro" id="IPR036179">
    <property type="entry name" value="Ig-like_dom_sf"/>
</dbReference>
<reference evidence="18 19" key="1">
    <citation type="journal article" date="2017" name="Nat. Ecol. Evol.">
        <title>Scallop genome provides insights into evolution of bilaterian karyotype and development.</title>
        <authorList>
            <person name="Wang S."/>
            <person name="Zhang J."/>
            <person name="Jiao W."/>
            <person name="Li J."/>
            <person name="Xun X."/>
            <person name="Sun Y."/>
            <person name="Guo X."/>
            <person name="Huan P."/>
            <person name="Dong B."/>
            <person name="Zhang L."/>
            <person name="Hu X."/>
            <person name="Sun X."/>
            <person name="Wang J."/>
            <person name="Zhao C."/>
            <person name="Wang Y."/>
            <person name="Wang D."/>
            <person name="Huang X."/>
            <person name="Wang R."/>
            <person name="Lv J."/>
            <person name="Li Y."/>
            <person name="Zhang Z."/>
            <person name="Liu B."/>
            <person name="Lu W."/>
            <person name="Hui Y."/>
            <person name="Liang J."/>
            <person name="Zhou Z."/>
            <person name="Hou R."/>
            <person name="Li X."/>
            <person name="Liu Y."/>
            <person name="Li H."/>
            <person name="Ning X."/>
            <person name="Lin Y."/>
            <person name="Zhao L."/>
            <person name="Xing Q."/>
            <person name="Dou J."/>
            <person name="Li Y."/>
            <person name="Mao J."/>
            <person name="Guo H."/>
            <person name="Dou H."/>
            <person name="Li T."/>
            <person name="Mu C."/>
            <person name="Jiang W."/>
            <person name="Fu Q."/>
            <person name="Fu X."/>
            <person name="Miao Y."/>
            <person name="Liu J."/>
            <person name="Yu Q."/>
            <person name="Li R."/>
            <person name="Liao H."/>
            <person name="Li X."/>
            <person name="Kong Y."/>
            <person name="Jiang Z."/>
            <person name="Chourrout D."/>
            <person name="Li R."/>
            <person name="Bao Z."/>
        </authorList>
    </citation>
    <scope>NUCLEOTIDE SEQUENCE [LARGE SCALE GENOMIC DNA]</scope>
    <source>
        <strain evidence="18 19">PY_sf001</strain>
    </source>
</reference>
<keyword evidence="6 18" id="KW-0418">Kinase</keyword>
<dbReference type="GO" id="GO:0005886">
    <property type="term" value="C:plasma membrane"/>
    <property type="evidence" value="ECO:0007669"/>
    <property type="project" value="TreeGrafter"/>
</dbReference>
<dbReference type="EMBL" id="NEDP02004672">
    <property type="protein sequence ID" value="OWF44799.1"/>
    <property type="molecule type" value="Genomic_DNA"/>
</dbReference>
<gene>
    <name evidence="18" type="ORF">KP79_PYT22332</name>
</gene>
<feature type="transmembrane region" description="Helical" evidence="15">
    <location>
        <begin position="424"/>
        <end position="447"/>
    </location>
</feature>
<evidence type="ECO:0000313" key="19">
    <source>
        <dbReference type="Proteomes" id="UP000242188"/>
    </source>
</evidence>
<evidence type="ECO:0000259" key="16">
    <source>
        <dbReference type="PROSITE" id="PS50011"/>
    </source>
</evidence>
<dbReference type="AlphaFoldDB" id="A0A210Q7Y6"/>
<keyword evidence="10" id="KW-0829">Tyrosine-protein kinase</keyword>
<keyword evidence="11" id="KW-1015">Disulfide bond</keyword>
<dbReference type="GO" id="GO:0004714">
    <property type="term" value="F:transmembrane receptor protein tyrosine kinase activity"/>
    <property type="evidence" value="ECO:0007669"/>
    <property type="project" value="TreeGrafter"/>
</dbReference>
<dbReference type="PRINTS" id="PR00109">
    <property type="entry name" value="TYRKINASE"/>
</dbReference>
<keyword evidence="5" id="KW-0547">Nucleotide-binding</keyword>
<organism evidence="18 19">
    <name type="scientific">Mizuhopecten yessoensis</name>
    <name type="common">Japanese scallop</name>
    <name type="synonym">Patinopecten yessoensis</name>
    <dbReference type="NCBI Taxonomy" id="6573"/>
    <lineage>
        <taxon>Eukaryota</taxon>
        <taxon>Metazoa</taxon>
        <taxon>Spiralia</taxon>
        <taxon>Lophotrochozoa</taxon>
        <taxon>Mollusca</taxon>
        <taxon>Bivalvia</taxon>
        <taxon>Autobranchia</taxon>
        <taxon>Pteriomorphia</taxon>
        <taxon>Pectinida</taxon>
        <taxon>Pectinoidea</taxon>
        <taxon>Pectinidae</taxon>
        <taxon>Mizuhopecten</taxon>
    </lineage>
</organism>
<evidence type="ECO:0000256" key="13">
    <source>
        <dbReference type="ARBA" id="ARBA00023319"/>
    </source>
</evidence>
<keyword evidence="3" id="KW-0808">Transferase</keyword>
<evidence type="ECO:0000259" key="17">
    <source>
        <dbReference type="PROSITE" id="PS50835"/>
    </source>
</evidence>
<evidence type="ECO:0000256" key="11">
    <source>
        <dbReference type="ARBA" id="ARBA00023157"/>
    </source>
</evidence>
<evidence type="ECO:0000256" key="3">
    <source>
        <dbReference type="ARBA" id="ARBA00022679"/>
    </source>
</evidence>
<dbReference type="InterPro" id="IPR013783">
    <property type="entry name" value="Ig-like_fold"/>
</dbReference>
<dbReference type="GO" id="GO:0048468">
    <property type="term" value="P:cell development"/>
    <property type="evidence" value="ECO:0007669"/>
    <property type="project" value="UniProtKB-ARBA"/>
</dbReference>
<keyword evidence="8 15" id="KW-1133">Transmembrane helix</keyword>
<dbReference type="Gene3D" id="3.30.200.20">
    <property type="entry name" value="Phosphorylase Kinase, domain 1"/>
    <property type="match status" value="1"/>
</dbReference>